<comment type="subcellular location">
    <subcellularLocation>
        <location evidence="1">Periplasm</location>
    </subcellularLocation>
</comment>
<dbReference type="InterPro" id="IPR001188">
    <property type="entry name" value="Sperm_putr-bd"/>
</dbReference>
<evidence type="ECO:0000313" key="6">
    <source>
        <dbReference type="Proteomes" id="UP000035444"/>
    </source>
</evidence>
<keyword evidence="3" id="KW-0732">Signal</keyword>
<reference evidence="5 6" key="1">
    <citation type="submission" date="2015-03" db="EMBL/GenBank/DDBJ databases">
        <title>Genome Sequence of Kiloniella spongiae MEBiC09566, isolated from a marine sponge.</title>
        <authorList>
            <person name="Shao Z."/>
            <person name="Wang L."/>
            <person name="Li X."/>
        </authorList>
    </citation>
    <scope>NUCLEOTIDE SEQUENCE [LARGE SCALE GENOMIC DNA]</scope>
    <source>
        <strain evidence="5 6">MEBiC09566</strain>
    </source>
</reference>
<dbReference type="PATRIC" id="fig|1489064.4.peg.3711"/>
<evidence type="ECO:0000256" key="4">
    <source>
        <dbReference type="ARBA" id="ARBA00022764"/>
    </source>
</evidence>
<keyword evidence="6" id="KW-1185">Reference proteome</keyword>
<dbReference type="PANTHER" id="PTHR30222:SF17">
    <property type="entry name" value="SPERMIDINE_PUTRESCINE-BINDING PERIPLASMIC PROTEIN"/>
    <property type="match status" value="1"/>
</dbReference>
<dbReference type="OrthoDB" id="6776301at2"/>
<evidence type="ECO:0000256" key="1">
    <source>
        <dbReference type="ARBA" id="ARBA00004418"/>
    </source>
</evidence>
<dbReference type="Pfam" id="PF13416">
    <property type="entry name" value="SBP_bac_8"/>
    <property type="match status" value="1"/>
</dbReference>
<dbReference type="GO" id="GO:0015846">
    <property type="term" value="P:polyamine transport"/>
    <property type="evidence" value="ECO:0007669"/>
    <property type="project" value="InterPro"/>
</dbReference>
<dbReference type="Proteomes" id="UP000035444">
    <property type="component" value="Unassembled WGS sequence"/>
</dbReference>
<evidence type="ECO:0000256" key="3">
    <source>
        <dbReference type="ARBA" id="ARBA00022729"/>
    </source>
</evidence>
<dbReference type="InterPro" id="IPR006059">
    <property type="entry name" value="SBP"/>
</dbReference>
<dbReference type="PRINTS" id="PR00909">
    <property type="entry name" value="SPERMDNBNDNG"/>
</dbReference>
<dbReference type="Gene3D" id="3.40.190.10">
    <property type="entry name" value="Periplasmic binding protein-like II"/>
    <property type="match status" value="2"/>
</dbReference>
<dbReference type="EMBL" id="LAQL01000007">
    <property type="protein sequence ID" value="KLN60440.1"/>
    <property type="molecule type" value="Genomic_DNA"/>
</dbReference>
<dbReference type="PANTHER" id="PTHR30222">
    <property type="entry name" value="SPERMIDINE/PUTRESCINE-BINDING PERIPLASMIC PROTEIN"/>
    <property type="match status" value="1"/>
</dbReference>
<evidence type="ECO:0008006" key="7">
    <source>
        <dbReference type="Google" id="ProtNLM"/>
    </source>
</evidence>
<evidence type="ECO:0000313" key="5">
    <source>
        <dbReference type="EMBL" id="KLN60440.1"/>
    </source>
</evidence>
<proteinExistence type="predicted"/>
<dbReference type="GO" id="GO:0042597">
    <property type="term" value="C:periplasmic space"/>
    <property type="evidence" value="ECO:0007669"/>
    <property type="project" value="UniProtKB-SubCell"/>
</dbReference>
<evidence type="ECO:0000256" key="2">
    <source>
        <dbReference type="ARBA" id="ARBA00022448"/>
    </source>
</evidence>
<dbReference type="GO" id="GO:0019808">
    <property type="term" value="F:polyamine binding"/>
    <property type="evidence" value="ECO:0007669"/>
    <property type="project" value="InterPro"/>
</dbReference>
<gene>
    <name evidence="5" type="ORF">WH96_11955</name>
</gene>
<sequence length="408" mass="46088">MVVPYRPLVQSLLTSRRSHSEKSTVRAKKSDHEISRRHLLKGTIGLAGIGCASSFLASPSLASPAISAEQELEVFSWQGYFSDEMIAEFKKDTGIQIYLTEYDSNSEALLTLKATKGYGFDLVFPSSSFLTNWYLAKDLLRPIEEEKLNLDLIHSSILKNAENMGTIYRGRRYALPFAWGCEGIVFDSILRDYQPGELSWNDQWSIENKGFVATRPESALTSMALMLDGTGERLNSAYVNEDLARQILGEALLFAQEHKSHVRQFWMDTEGLASAFTLNNCVIGQGWGGAAHTLWKQTTSRFKFLAPKEGALAWMDTLAIPEGSQNVDQSYELINWLFSPKGAGMFMAYSGYNSAVKDAHEELDLAAQERFNFSYDDGKMIDDLYWLKPEVAWFKDLRDVYVRKYIEA</sequence>
<dbReference type="AlphaFoldDB" id="A0A0H2MUT5"/>
<accession>A0A0H2MUT5</accession>
<dbReference type="RefSeq" id="WP_047764405.1">
    <property type="nucleotide sequence ID" value="NZ_LAQL01000007.1"/>
</dbReference>
<protein>
    <recommendedName>
        <fullName evidence="7">Spermidine/putrescine ABC transporter substrate-binding protein</fullName>
    </recommendedName>
</protein>
<organism evidence="5 6">
    <name type="scientific">Kiloniella spongiae</name>
    <dbReference type="NCBI Taxonomy" id="1489064"/>
    <lineage>
        <taxon>Bacteria</taxon>
        <taxon>Pseudomonadati</taxon>
        <taxon>Pseudomonadota</taxon>
        <taxon>Alphaproteobacteria</taxon>
        <taxon>Rhodospirillales</taxon>
        <taxon>Kiloniellaceae</taxon>
        <taxon>Kiloniella</taxon>
    </lineage>
</organism>
<comment type="caution">
    <text evidence="5">The sequence shown here is derived from an EMBL/GenBank/DDBJ whole genome shotgun (WGS) entry which is preliminary data.</text>
</comment>
<dbReference type="STRING" id="1489064.WH96_11955"/>
<keyword evidence="4" id="KW-0574">Periplasm</keyword>
<keyword evidence="2" id="KW-0813">Transport</keyword>
<name>A0A0H2MUT5_9PROT</name>
<dbReference type="SUPFAM" id="SSF53850">
    <property type="entry name" value="Periplasmic binding protein-like II"/>
    <property type="match status" value="1"/>
</dbReference>